<dbReference type="OrthoDB" id="6340454at2759"/>
<evidence type="ECO:0000256" key="1">
    <source>
        <dbReference type="ARBA" id="ARBA00022741"/>
    </source>
</evidence>
<feature type="region of interest" description="Disordered" evidence="5">
    <location>
        <begin position="94"/>
        <end position="139"/>
    </location>
</feature>
<evidence type="ECO:0000313" key="7">
    <source>
        <dbReference type="EMBL" id="GBM02263.1"/>
    </source>
</evidence>
<evidence type="ECO:0000259" key="6">
    <source>
        <dbReference type="PROSITE" id="PS50181"/>
    </source>
</evidence>
<dbReference type="Gene3D" id="1.20.1280.50">
    <property type="match status" value="1"/>
</dbReference>
<feature type="compositionally biased region" description="Polar residues" evidence="5">
    <location>
        <begin position="190"/>
        <end position="207"/>
    </location>
</feature>
<keyword evidence="8" id="KW-1185">Reference proteome</keyword>
<dbReference type="SMART" id="SM00256">
    <property type="entry name" value="FBOX"/>
    <property type="match status" value="1"/>
</dbReference>
<dbReference type="PANTHER" id="PTHR11070">
    <property type="entry name" value="UVRD / RECB / PCRA DNA HELICASE FAMILY MEMBER"/>
    <property type="match status" value="1"/>
</dbReference>
<dbReference type="GO" id="GO:0000724">
    <property type="term" value="P:double-strand break repair via homologous recombination"/>
    <property type="evidence" value="ECO:0007669"/>
    <property type="project" value="TreeGrafter"/>
</dbReference>
<evidence type="ECO:0000256" key="2">
    <source>
        <dbReference type="ARBA" id="ARBA00022801"/>
    </source>
</evidence>
<dbReference type="EMBL" id="BGPR01000178">
    <property type="protein sequence ID" value="GBM02263.1"/>
    <property type="molecule type" value="Genomic_DNA"/>
</dbReference>
<keyword evidence="1" id="KW-0547">Nucleotide-binding</keyword>
<feature type="compositionally biased region" description="Basic and acidic residues" evidence="5">
    <location>
        <begin position="39"/>
        <end position="54"/>
    </location>
</feature>
<feature type="domain" description="F-box" evidence="6">
    <location>
        <begin position="246"/>
        <end position="294"/>
    </location>
</feature>
<dbReference type="GO" id="GO:0016787">
    <property type="term" value="F:hydrolase activity"/>
    <property type="evidence" value="ECO:0007669"/>
    <property type="project" value="UniProtKB-KW"/>
</dbReference>
<dbReference type="PANTHER" id="PTHR11070:SF30">
    <property type="entry name" value="F-BOX DNA HELICASE 1"/>
    <property type="match status" value="1"/>
</dbReference>
<dbReference type="GO" id="GO:0043138">
    <property type="term" value="F:3'-5' DNA helicase activity"/>
    <property type="evidence" value="ECO:0007669"/>
    <property type="project" value="TreeGrafter"/>
</dbReference>
<dbReference type="Pfam" id="PF00646">
    <property type="entry name" value="F-box"/>
    <property type="match status" value="1"/>
</dbReference>
<reference evidence="7 8" key="1">
    <citation type="journal article" date="2019" name="Sci. Rep.">
        <title>Orb-weaving spider Araneus ventricosus genome elucidates the spidroin gene catalogue.</title>
        <authorList>
            <person name="Kono N."/>
            <person name="Nakamura H."/>
            <person name="Ohtoshi R."/>
            <person name="Moran D.A.P."/>
            <person name="Shinohara A."/>
            <person name="Yoshida Y."/>
            <person name="Fujiwara M."/>
            <person name="Mori M."/>
            <person name="Tomita M."/>
            <person name="Arakawa K."/>
        </authorList>
    </citation>
    <scope>NUCLEOTIDE SEQUENCE [LARGE SCALE GENOMIC DNA]</scope>
</reference>
<dbReference type="Gene3D" id="3.40.50.300">
    <property type="entry name" value="P-loop containing nucleotide triphosphate hydrolases"/>
    <property type="match status" value="2"/>
</dbReference>
<dbReference type="GO" id="GO:0005524">
    <property type="term" value="F:ATP binding"/>
    <property type="evidence" value="ECO:0007669"/>
    <property type="project" value="UniProtKB-KW"/>
</dbReference>
<dbReference type="InterPro" id="IPR001810">
    <property type="entry name" value="F-box_dom"/>
</dbReference>
<dbReference type="SUPFAM" id="SSF81383">
    <property type="entry name" value="F-box domain"/>
    <property type="match status" value="1"/>
</dbReference>
<dbReference type="SUPFAM" id="SSF52540">
    <property type="entry name" value="P-loop containing nucleoside triphosphate hydrolases"/>
    <property type="match status" value="1"/>
</dbReference>
<dbReference type="GO" id="GO:0003677">
    <property type="term" value="F:DNA binding"/>
    <property type="evidence" value="ECO:0007669"/>
    <property type="project" value="InterPro"/>
</dbReference>
<feature type="region of interest" description="Disordered" evidence="5">
    <location>
        <begin position="1"/>
        <end position="61"/>
    </location>
</feature>
<dbReference type="GO" id="GO:0031297">
    <property type="term" value="P:replication fork processing"/>
    <property type="evidence" value="ECO:0007669"/>
    <property type="project" value="TreeGrafter"/>
</dbReference>
<name>A0A4Y2CD48_ARAVE</name>
<proteinExistence type="predicted"/>
<dbReference type="Pfam" id="PF13361">
    <property type="entry name" value="UvrD_C"/>
    <property type="match status" value="1"/>
</dbReference>
<gene>
    <name evidence="7" type="primary">FBXO18_1</name>
    <name evidence="7" type="ORF">AVEN_108810_1</name>
</gene>
<dbReference type="InterPro" id="IPR014017">
    <property type="entry name" value="DNA_helicase_UvrD-like_C"/>
</dbReference>
<dbReference type="GO" id="GO:0005634">
    <property type="term" value="C:nucleus"/>
    <property type="evidence" value="ECO:0007669"/>
    <property type="project" value="TreeGrafter"/>
</dbReference>
<protein>
    <submittedName>
        <fullName evidence="7">F-box DNA helicase 1</fullName>
    </submittedName>
</protein>
<organism evidence="7 8">
    <name type="scientific">Araneus ventricosus</name>
    <name type="common">Orbweaver spider</name>
    <name type="synonym">Epeira ventricosa</name>
    <dbReference type="NCBI Taxonomy" id="182803"/>
    <lineage>
        <taxon>Eukaryota</taxon>
        <taxon>Metazoa</taxon>
        <taxon>Ecdysozoa</taxon>
        <taxon>Arthropoda</taxon>
        <taxon>Chelicerata</taxon>
        <taxon>Arachnida</taxon>
        <taxon>Araneae</taxon>
        <taxon>Araneomorphae</taxon>
        <taxon>Entelegynae</taxon>
        <taxon>Araneoidea</taxon>
        <taxon>Araneidae</taxon>
        <taxon>Araneus</taxon>
    </lineage>
</organism>
<dbReference type="Pfam" id="PF13245">
    <property type="entry name" value="AAA_19"/>
    <property type="match status" value="1"/>
</dbReference>
<accession>A0A4Y2CD48</accession>
<evidence type="ECO:0000256" key="4">
    <source>
        <dbReference type="ARBA" id="ARBA00022840"/>
    </source>
</evidence>
<dbReference type="AlphaFoldDB" id="A0A4Y2CD48"/>
<dbReference type="Proteomes" id="UP000499080">
    <property type="component" value="Unassembled WGS sequence"/>
</dbReference>
<dbReference type="InterPro" id="IPR027417">
    <property type="entry name" value="P-loop_NTPase"/>
</dbReference>
<feature type="compositionally biased region" description="Polar residues" evidence="5">
    <location>
        <begin position="102"/>
        <end position="126"/>
    </location>
</feature>
<keyword evidence="2" id="KW-0378">Hydrolase</keyword>
<dbReference type="InterPro" id="IPR036047">
    <property type="entry name" value="F-box-like_dom_sf"/>
</dbReference>
<sequence>MSSPDQPRKKRRVDPQEGSSSFVSPEILPLVSPSQVLKSSKDPNRGMYPRNDRTKNKRTLSCASFTKASKLLKESIEKDAQSKKTEVSDLSLAEVSIREDGPSSQKSKQLNQTKSKQDFKTSSSELSTKTRRKMSKSKFPIASSLANKIINYFKPTPESSAKKKAQSKTAINHSRDGPVNVNDHADGSGILSNYSHAPGPSGTQSSHRSLNEIFAIPVQHEQFEKKMRYYGLVEEPSDEKYDENSPCYFTHLPQHILETILCQLPFIDLMKNRLVCSTWRDVISDPKFMEWKKRYYGLKKCIGEYVSYMKELCSELKLIAVENCFETLLKFMSTELNRKPSADMYELLMKNTKAAQAELVLTERFPELLNKESKVWCIFTTALLISETVDDVHGIYKSLMTPKSGCSRHDITDAFYCVATFLLFFRTEYGINHGLHYRVYNALYWIENELPSKNTQGSQTLNILKGLPGQQSIHSYCEKSNGNLTNEQLRILNHRLQPSQIIKIVALAGTGKTTTLIHFAQLYPQMKFLNVMFNKAVCEEAKKRFPPNVTCRTAHSLAYTVFGNRLRFKLASKVRPHDLVPYIEHHAGSNLPVHSYAKLVLSTIEKFLFSTEEEIDLVHVPSSQSEVGVRNVSEADKCKILKDATLIWEKMIDRDNKQLKITHDVYLKLYQLSKPKLVGYHSIMVDEAQDCNLAMLNIVMSQNLPVILVGDPNQQIYGFRGAVNALESFSPTHIYYLTKSFRFGPEIAYVASCCLEVLKTDNSNTLVGTNKPSYVDGKAEGQYAIIARSNAQLFNEAIRICCQGRLKPNEPTVIHGCFAGGLRSYNFDQMIDIYKLLNHHDGPVPHLNDKFIARFKSFKELTSYARNVEDSDLLTKIDLVGQHNSLIVDYISIIKEKCSYSMALANVVFSTAHKAKGLEFDTVCLTDDYPIVPSIDYRRRNNRIRLRLQAYYFNWAVDAEESNIIYVALTRAKNCLILPDKLLRVLLAAQEKFEYPMPPSLVSNGHSKLECIGCCETFTPHTSLILVRRKIVAANGRTIKGGALCTKCATEPTVRPRVQIEPVVMFLDPTADYAHRSMAAFVGPLPSDPPIIRDSFGAFHEMDVVYVINLNV</sequence>
<evidence type="ECO:0000256" key="5">
    <source>
        <dbReference type="SAM" id="MobiDB-lite"/>
    </source>
</evidence>
<comment type="caution">
    <text evidence="7">The sequence shown here is derived from an EMBL/GenBank/DDBJ whole genome shotgun (WGS) entry which is preliminary data.</text>
</comment>
<keyword evidence="3 7" id="KW-0347">Helicase</keyword>
<dbReference type="InterPro" id="IPR000212">
    <property type="entry name" value="DNA_helicase_UvrD/REP"/>
</dbReference>
<evidence type="ECO:0000256" key="3">
    <source>
        <dbReference type="ARBA" id="ARBA00022806"/>
    </source>
</evidence>
<feature type="region of interest" description="Disordered" evidence="5">
    <location>
        <begin position="157"/>
        <end position="207"/>
    </location>
</feature>
<dbReference type="PROSITE" id="PS50181">
    <property type="entry name" value="FBOX"/>
    <property type="match status" value="1"/>
</dbReference>
<keyword evidence="4" id="KW-0067">ATP-binding</keyword>
<evidence type="ECO:0000313" key="8">
    <source>
        <dbReference type="Proteomes" id="UP000499080"/>
    </source>
</evidence>